<keyword evidence="6" id="KW-1185">Reference proteome</keyword>
<dbReference type="AlphaFoldDB" id="A0A6L2PV11"/>
<dbReference type="SMART" id="SM00700">
    <property type="entry name" value="JHBP"/>
    <property type="match status" value="2"/>
</dbReference>
<dbReference type="FunFam" id="3.15.10.30:FF:000001">
    <property type="entry name" value="Takeout-like protein 1"/>
    <property type="match status" value="2"/>
</dbReference>
<dbReference type="Pfam" id="PF06585">
    <property type="entry name" value="JHBP"/>
    <property type="match status" value="2"/>
</dbReference>
<evidence type="ECO:0000313" key="6">
    <source>
        <dbReference type="Proteomes" id="UP000502823"/>
    </source>
</evidence>
<accession>A0A6L2PV11</accession>
<evidence type="ECO:0000256" key="2">
    <source>
        <dbReference type="ARBA" id="ARBA00023108"/>
    </source>
</evidence>
<protein>
    <submittedName>
        <fullName evidence="5">Uncharacterized protein</fullName>
    </submittedName>
</protein>
<comment type="caution">
    <text evidence="5">The sequence shown here is derived from an EMBL/GenBank/DDBJ whole genome shotgun (WGS) entry which is preliminary data.</text>
</comment>
<name>A0A6L2PV11_COPFO</name>
<feature type="signal peptide" evidence="4">
    <location>
        <begin position="1"/>
        <end position="21"/>
    </location>
</feature>
<evidence type="ECO:0000256" key="1">
    <source>
        <dbReference type="ARBA" id="ARBA00022729"/>
    </source>
</evidence>
<organism evidence="5 6">
    <name type="scientific">Coptotermes formosanus</name>
    <name type="common">Formosan subterranean termite</name>
    <dbReference type="NCBI Taxonomy" id="36987"/>
    <lineage>
        <taxon>Eukaryota</taxon>
        <taxon>Metazoa</taxon>
        <taxon>Ecdysozoa</taxon>
        <taxon>Arthropoda</taxon>
        <taxon>Hexapoda</taxon>
        <taxon>Insecta</taxon>
        <taxon>Pterygota</taxon>
        <taxon>Neoptera</taxon>
        <taxon>Polyneoptera</taxon>
        <taxon>Dictyoptera</taxon>
        <taxon>Blattodea</taxon>
        <taxon>Blattoidea</taxon>
        <taxon>Termitoidae</taxon>
        <taxon>Rhinotermitidae</taxon>
        <taxon>Coptotermes</taxon>
    </lineage>
</organism>
<proteinExistence type="inferred from homology"/>
<evidence type="ECO:0000256" key="4">
    <source>
        <dbReference type="SAM" id="SignalP"/>
    </source>
</evidence>
<gene>
    <name evidence="5" type="ORF">Cfor_06098</name>
</gene>
<dbReference type="InterPro" id="IPR038606">
    <property type="entry name" value="To_sf"/>
</dbReference>
<evidence type="ECO:0000313" key="5">
    <source>
        <dbReference type="EMBL" id="GFG36379.1"/>
    </source>
</evidence>
<sequence>MAVCRFLLLLLLIHTATDVQAAKPASAYFSICRRSNPDISSCIKDSLEALRPRLIEGIPDLDIVPMDPLNIPRLEYKEENENFKMKQVLTNLTIHGIRDTKLLDVRMDLSTLTLDMDITTPSMVFNADYEMDGRILLVPLNGKGDCVLNFTDVTTTCRTVFKVVNRAGEEFLDVEDIKWTIGAGNCHVHFNNLFGGDKILGDTTNSFLNENWREVFKTYRYLPEEAFGVLFKDLTNKVLKHFPYKDLFPEGVLWPRFRFRLTACRNCAPVVLTPCVCVCVSVRSLKPLSCVPADLFHICNRNDPQLNNCVKEAIEQLRPKLKSGIPQLKMPSVDPMFIPKVSLVQGSGPVSIDSTFTDIYVTGITNFDIKQVTVDLDNYRVDLQMALPYLYLNSDYTIQGRILVLPISGSGDSWSNYTVVTGTGSLIGHKESRDGKDYMKLDQFKFSVDVAHADIHLNNLFNGNKELGDAMNRFMRSNWEAVFKEMKPVVDEAITSILTDIARKVFDRFSLAELFPVG</sequence>
<dbReference type="Gene3D" id="3.15.10.30">
    <property type="entry name" value="Haemolymph juvenile hormone binding protein"/>
    <property type="match status" value="2"/>
</dbReference>
<dbReference type="GO" id="GO:0005615">
    <property type="term" value="C:extracellular space"/>
    <property type="evidence" value="ECO:0007669"/>
    <property type="project" value="TreeGrafter"/>
</dbReference>
<dbReference type="InParanoid" id="A0A6L2PV11"/>
<dbReference type="EMBL" id="BLKM01000631">
    <property type="protein sequence ID" value="GFG36379.1"/>
    <property type="molecule type" value="Genomic_DNA"/>
</dbReference>
<evidence type="ECO:0000256" key="3">
    <source>
        <dbReference type="ARBA" id="ARBA00060902"/>
    </source>
</evidence>
<dbReference type="PANTHER" id="PTHR11008:SF39">
    <property type="entry name" value="CIRCADIAN CLOCK-CONTROLLED PROTEIN-LIKE PROTEIN"/>
    <property type="match status" value="1"/>
</dbReference>
<feature type="chain" id="PRO_5026826867" evidence="4">
    <location>
        <begin position="22"/>
        <end position="518"/>
    </location>
</feature>
<dbReference type="GO" id="GO:0007623">
    <property type="term" value="P:circadian rhythm"/>
    <property type="evidence" value="ECO:0007669"/>
    <property type="project" value="UniProtKB-ARBA"/>
</dbReference>
<keyword evidence="2" id="KW-0090">Biological rhythms</keyword>
<comment type="similarity">
    <text evidence="3">Belongs to the TO family.</text>
</comment>
<dbReference type="PANTHER" id="PTHR11008">
    <property type="entry name" value="PROTEIN TAKEOUT-LIKE PROTEIN"/>
    <property type="match status" value="1"/>
</dbReference>
<dbReference type="OrthoDB" id="8174700at2759"/>
<keyword evidence="1 4" id="KW-0732">Signal</keyword>
<dbReference type="InterPro" id="IPR010562">
    <property type="entry name" value="Haemolymph_juvenile_hormone-bd"/>
</dbReference>
<dbReference type="Proteomes" id="UP000502823">
    <property type="component" value="Unassembled WGS sequence"/>
</dbReference>
<reference evidence="6" key="1">
    <citation type="submission" date="2020-01" db="EMBL/GenBank/DDBJ databases">
        <title>Draft genome sequence of the Termite Coptotermes fromosanus.</title>
        <authorList>
            <person name="Itakura S."/>
            <person name="Yosikawa Y."/>
            <person name="Umezawa K."/>
        </authorList>
    </citation>
    <scope>NUCLEOTIDE SEQUENCE [LARGE SCALE GENOMIC DNA]</scope>
</reference>